<keyword evidence="7" id="KW-1185">Reference proteome</keyword>
<comment type="similarity">
    <text evidence="1 4">Belongs to the aldehyde dehydrogenase family.</text>
</comment>
<dbReference type="Gene3D" id="3.40.309.10">
    <property type="entry name" value="Aldehyde Dehydrogenase, Chain A, domain 2"/>
    <property type="match status" value="1"/>
</dbReference>
<sequence length="490" mass="52123">MLARDLKSLLKDPGLLATDAFLAGDWVGADDGATFAVTNPANGETICQVPDMGRVEAARAIEAAAAAQKDWAAKTAKERAGVLRKWYDLMMAAQEDLAMILTAEMGKPLAESRGEIAYGAGFVEWFAEEAKRIYGETIPGHQPDKRLTVFRQPVGVVAAITPWNFPNAMITRKAAPALAAGCAILIKPAAETPLSALAMAVLAERAGLPKGLMSVITSSKSSDIGKEFSENPVVRKITFTGSTEVGRILLRQAADQVKKCSMELGGNAPFIVFDDADLDAAVKGAIACKFRNNGQTCVCANRIYVQSGVYDAFAAKLAEAVGKLKVGDGMDDGTDLGPLISDAAREKVETHLADATAKGAKVILGGKPHQRGGTFFEPTIVTGATQEMQFATDETFGPLAPLFRFETEDDVIAMANDTIFGLASYFFARDLSRVYKVAEALEYGIVGVNTGLISTEVAPFGGVKQSGLGREGSRHGIEDYLEMKYICMSV</sequence>
<dbReference type="InterPro" id="IPR010102">
    <property type="entry name" value="Succ_semiAld_DH"/>
</dbReference>
<dbReference type="InterPro" id="IPR016162">
    <property type="entry name" value="Ald_DH_N"/>
</dbReference>
<evidence type="ECO:0000256" key="2">
    <source>
        <dbReference type="ARBA" id="ARBA00023002"/>
    </source>
</evidence>
<evidence type="ECO:0000259" key="5">
    <source>
        <dbReference type="Pfam" id="PF00171"/>
    </source>
</evidence>
<comment type="caution">
    <text evidence="6">The sequence shown here is derived from an EMBL/GenBank/DDBJ whole genome shotgun (WGS) entry which is preliminary data.</text>
</comment>
<dbReference type="GO" id="GO:0004777">
    <property type="term" value="F:succinate-semialdehyde dehydrogenase (NAD+) activity"/>
    <property type="evidence" value="ECO:0007669"/>
    <property type="project" value="TreeGrafter"/>
</dbReference>
<evidence type="ECO:0000313" key="6">
    <source>
        <dbReference type="EMBL" id="PTW46141.1"/>
    </source>
</evidence>
<dbReference type="FunFam" id="3.40.605.10:FF:000005">
    <property type="entry name" value="Succinate-semialdehyde dehydrogenase I"/>
    <property type="match status" value="1"/>
</dbReference>
<dbReference type="EMBL" id="QAYC01000012">
    <property type="protein sequence ID" value="PTW46141.1"/>
    <property type="molecule type" value="Genomic_DNA"/>
</dbReference>
<dbReference type="InterPro" id="IPR016161">
    <property type="entry name" value="Ald_DH/histidinol_DH"/>
</dbReference>
<proteinExistence type="inferred from homology"/>
<dbReference type="Proteomes" id="UP000244037">
    <property type="component" value="Unassembled WGS sequence"/>
</dbReference>
<dbReference type="PROSITE" id="PS00070">
    <property type="entry name" value="ALDEHYDE_DEHYDR_CYS"/>
    <property type="match status" value="1"/>
</dbReference>
<reference evidence="6 7" key="1">
    <citation type="submission" date="2018-04" db="EMBL/GenBank/DDBJ databases">
        <title>Genomic Encyclopedia of Archaeal and Bacterial Type Strains, Phase II (KMG-II): from individual species to whole genera.</title>
        <authorList>
            <person name="Goeker M."/>
        </authorList>
    </citation>
    <scope>NUCLEOTIDE SEQUENCE [LARGE SCALE GENOMIC DNA]</scope>
    <source>
        <strain evidence="6 7">DSM 19783</strain>
    </source>
</reference>
<organism evidence="6 7">
    <name type="scientific">Rhodovulum kholense</name>
    <dbReference type="NCBI Taxonomy" id="453584"/>
    <lineage>
        <taxon>Bacteria</taxon>
        <taxon>Pseudomonadati</taxon>
        <taxon>Pseudomonadota</taxon>
        <taxon>Alphaproteobacteria</taxon>
        <taxon>Rhodobacterales</taxon>
        <taxon>Paracoccaceae</taxon>
        <taxon>Rhodovulum</taxon>
    </lineage>
</organism>
<dbReference type="OrthoDB" id="9812625at2"/>
<dbReference type="AlphaFoldDB" id="A0A8E2VJ21"/>
<dbReference type="InterPro" id="IPR016163">
    <property type="entry name" value="Ald_DH_C"/>
</dbReference>
<evidence type="ECO:0000256" key="4">
    <source>
        <dbReference type="RuleBase" id="RU003345"/>
    </source>
</evidence>
<dbReference type="InterPro" id="IPR015590">
    <property type="entry name" value="Aldehyde_DH_dom"/>
</dbReference>
<dbReference type="GO" id="GO:0005829">
    <property type="term" value="C:cytosol"/>
    <property type="evidence" value="ECO:0007669"/>
    <property type="project" value="TreeGrafter"/>
</dbReference>
<dbReference type="GO" id="GO:0009450">
    <property type="term" value="P:gamma-aminobutyric acid catabolic process"/>
    <property type="evidence" value="ECO:0007669"/>
    <property type="project" value="InterPro"/>
</dbReference>
<name>A0A8E2VJ21_9RHOB</name>
<feature type="active site" evidence="3">
    <location>
        <position position="263"/>
    </location>
</feature>
<dbReference type="Pfam" id="PF00171">
    <property type="entry name" value="Aldedh"/>
    <property type="match status" value="1"/>
</dbReference>
<dbReference type="PANTHER" id="PTHR43353">
    <property type="entry name" value="SUCCINATE-SEMIALDEHYDE DEHYDROGENASE, MITOCHONDRIAL"/>
    <property type="match status" value="1"/>
</dbReference>
<dbReference type="InterPro" id="IPR029510">
    <property type="entry name" value="Ald_DH_CS_GLU"/>
</dbReference>
<dbReference type="PANTHER" id="PTHR43353:SF5">
    <property type="entry name" value="SUCCINATE-SEMIALDEHYDE DEHYDROGENASE, MITOCHONDRIAL"/>
    <property type="match status" value="1"/>
</dbReference>
<dbReference type="SUPFAM" id="SSF53720">
    <property type="entry name" value="ALDH-like"/>
    <property type="match status" value="1"/>
</dbReference>
<accession>A0A8E2VJ21</accession>
<evidence type="ECO:0000256" key="1">
    <source>
        <dbReference type="ARBA" id="ARBA00009986"/>
    </source>
</evidence>
<dbReference type="NCBIfam" id="TIGR01780">
    <property type="entry name" value="SSADH"/>
    <property type="match status" value="1"/>
</dbReference>
<feature type="domain" description="Aldehyde dehydrogenase" evidence="5">
    <location>
        <begin position="26"/>
        <end position="486"/>
    </location>
</feature>
<dbReference type="Gene3D" id="3.40.605.10">
    <property type="entry name" value="Aldehyde Dehydrogenase, Chain A, domain 1"/>
    <property type="match status" value="1"/>
</dbReference>
<gene>
    <name evidence="6" type="ORF">C8N38_11299</name>
</gene>
<evidence type="ECO:0000313" key="7">
    <source>
        <dbReference type="Proteomes" id="UP000244037"/>
    </source>
</evidence>
<dbReference type="PROSITE" id="PS00687">
    <property type="entry name" value="ALDEHYDE_DEHYDR_GLU"/>
    <property type="match status" value="1"/>
</dbReference>
<protein>
    <submittedName>
        <fullName evidence="6">Succinate semialdehyde dehydrogenase</fullName>
    </submittedName>
</protein>
<dbReference type="InterPro" id="IPR016160">
    <property type="entry name" value="Ald_DH_CS_CYS"/>
</dbReference>
<evidence type="ECO:0000256" key="3">
    <source>
        <dbReference type="PROSITE-ProRule" id="PRU10007"/>
    </source>
</evidence>
<keyword evidence="2 4" id="KW-0560">Oxidoreductase</keyword>
<dbReference type="RefSeq" id="WP_108028024.1">
    <property type="nucleotide sequence ID" value="NZ_QAYC01000012.1"/>
</dbReference>
<dbReference type="CDD" id="cd07103">
    <property type="entry name" value="ALDH_F5_SSADH_GabD"/>
    <property type="match status" value="1"/>
</dbReference>
<dbReference type="InterPro" id="IPR050740">
    <property type="entry name" value="Aldehyde_DH_Superfamily"/>
</dbReference>
<dbReference type="FunFam" id="3.40.309.10:FF:000004">
    <property type="entry name" value="Succinate-semialdehyde dehydrogenase I"/>
    <property type="match status" value="1"/>
</dbReference>